<organism evidence="1 2">
    <name type="scientific">Methylacidiphilum infernorum (isolate V4)</name>
    <name type="common">Methylokorus infernorum (strain V4)</name>
    <dbReference type="NCBI Taxonomy" id="481448"/>
    <lineage>
        <taxon>Bacteria</taxon>
        <taxon>Pseudomonadati</taxon>
        <taxon>Verrucomicrobiota</taxon>
        <taxon>Methylacidiphilae</taxon>
        <taxon>Methylacidiphilales</taxon>
        <taxon>Methylacidiphilaceae</taxon>
        <taxon>Methylacidiphilum (ex Ratnadevi et al. 2023)</taxon>
    </lineage>
</organism>
<dbReference type="Proteomes" id="UP000009149">
    <property type="component" value="Chromosome"/>
</dbReference>
<dbReference type="EMBL" id="CP000975">
    <property type="protein sequence ID" value="ACD83414.1"/>
    <property type="molecule type" value="Genomic_DNA"/>
</dbReference>
<protein>
    <submittedName>
        <fullName evidence="1">Uncharacterized protein</fullName>
    </submittedName>
</protein>
<dbReference type="AlphaFoldDB" id="B3DVR1"/>
<name>B3DVR1_METI4</name>
<evidence type="ECO:0000313" key="2">
    <source>
        <dbReference type="Proteomes" id="UP000009149"/>
    </source>
</evidence>
<gene>
    <name evidence="1" type="ordered locus">Minf_1360</name>
</gene>
<dbReference type="KEGG" id="min:Minf_1360"/>
<proteinExistence type="predicted"/>
<dbReference type="STRING" id="481448.Minf_1360"/>
<accession>B3DVR1</accession>
<dbReference type="HOGENOM" id="CLU_3397392_0_0_0"/>
<evidence type="ECO:0000313" key="1">
    <source>
        <dbReference type="EMBL" id="ACD83414.1"/>
    </source>
</evidence>
<reference evidence="1 2" key="1">
    <citation type="journal article" date="2008" name="Biol. Direct">
        <title>Complete genome sequence of the extremely acidophilic methanotroph isolate V4, Methylacidiphilum infernorum, a representative of the bacterial phylum Verrucomicrobia.</title>
        <authorList>
            <person name="Hou S."/>
            <person name="Makarova K.S."/>
            <person name="Saw J.H."/>
            <person name="Senin P."/>
            <person name="Ly B.V."/>
            <person name="Zhou Z."/>
            <person name="Ren Y."/>
            <person name="Wang J."/>
            <person name="Galperin M.Y."/>
            <person name="Omelchenko M.V."/>
            <person name="Wolf Y.I."/>
            <person name="Yutin N."/>
            <person name="Koonin E.V."/>
            <person name="Stott M.B."/>
            <person name="Mountain B.W."/>
            <person name="Crowe M.A."/>
            <person name="Smirnova A.V."/>
            <person name="Dunfield P.F."/>
            <person name="Feng L."/>
            <person name="Wang L."/>
            <person name="Alam M."/>
        </authorList>
    </citation>
    <scope>NUCLEOTIDE SEQUENCE [LARGE SCALE GENOMIC DNA]</scope>
    <source>
        <strain evidence="2">Isolate V4</strain>
    </source>
</reference>
<sequence length="31" mass="3702">MVACHGFHSLMKREFWLFPNNKIKGIIKNNK</sequence>